<evidence type="ECO:0000313" key="2">
    <source>
        <dbReference type="EMBL" id="MEA5446532.1"/>
    </source>
</evidence>
<dbReference type="NCBIfam" id="TIGR00778">
    <property type="entry name" value="ahpD_dom"/>
    <property type="match status" value="1"/>
</dbReference>
<proteinExistence type="predicted"/>
<dbReference type="NCBIfam" id="TIGR01926">
    <property type="entry name" value="peroxid_rel"/>
    <property type="match status" value="1"/>
</dbReference>
<protein>
    <submittedName>
        <fullName evidence="2">Peroxidase-related enzyme</fullName>
    </submittedName>
</protein>
<sequence>MAKTDGLIMWIDSPAPHELDQRAQRIYAELADDQGRVDGIMRAHALRPHTLEGHLKLYRSVLGHPRNKLPHWFMETIGVLVSRLNGCKYCVAHHRKGLLKSLDDKSRLDKILKWLDKPDDIPPKVFSDKERLALIYAGNLTVAPTQIHEDQLAELRGAGWTDGEILEINQVAAYFAYANRTVMGLGVQIEAWHDEDD</sequence>
<dbReference type="Pfam" id="PF02627">
    <property type="entry name" value="CMD"/>
    <property type="match status" value="1"/>
</dbReference>
<dbReference type="PANTHER" id="PTHR35446">
    <property type="entry name" value="SI:CH211-175M2.5"/>
    <property type="match status" value="1"/>
</dbReference>
<dbReference type="PANTHER" id="PTHR35446:SF2">
    <property type="entry name" value="CARBOXYMUCONOLACTONE DECARBOXYLASE-LIKE DOMAIN-CONTAINING PROTEIN"/>
    <property type="match status" value="1"/>
</dbReference>
<dbReference type="Proteomes" id="UP001302316">
    <property type="component" value="Unassembled WGS sequence"/>
</dbReference>
<dbReference type="GO" id="GO:0051920">
    <property type="term" value="F:peroxiredoxin activity"/>
    <property type="evidence" value="ECO:0007669"/>
    <property type="project" value="InterPro"/>
</dbReference>
<dbReference type="AlphaFoldDB" id="A0AAP6MMU6"/>
<accession>A0AAP6MMU6</accession>
<evidence type="ECO:0000313" key="3">
    <source>
        <dbReference type="Proteomes" id="UP001302316"/>
    </source>
</evidence>
<keyword evidence="2" id="KW-0575">Peroxidase</keyword>
<name>A0AAP6MMU6_9GAMM</name>
<dbReference type="InterPro" id="IPR004675">
    <property type="entry name" value="AhpD_core"/>
</dbReference>
<dbReference type="SUPFAM" id="SSF69118">
    <property type="entry name" value="AhpD-like"/>
    <property type="match status" value="1"/>
</dbReference>
<reference evidence="2 3" key="1">
    <citation type="submission" date="2023-12" db="EMBL/GenBank/DDBJ databases">
        <title>Whole-genome sequencing of halo(alkali)philic microorganisms from hypersaline lakes.</title>
        <authorList>
            <person name="Sorokin D.Y."/>
            <person name="Merkel A.Y."/>
            <person name="Messina E."/>
            <person name="Yakimov M."/>
        </authorList>
    </citation>
    <scope>NUCLEOTIDE SEQUENCE [LARGE SCALE GENOMIC DNA]</scope>
    <source>
        <strain evidence="2 3">AB-CW1</strain>
    </source>
</reference>
<dbReference type="InterPro" id="IPR003779">
    <property type="entry name" value="CMD-like"/>
</dbReference>
<gene>
    <name evidence="2" type="ORF">VCB98_11955</name>
</gene>
<dbReference type="InterPro" id="IPR010195">
    <property type="entry name" value="Uncharacterised_peroxidase-rel"/>
</dbReference>
<organism evidence="2 3">
    <name type="scientific">Natronospira elongata</name>
    <dbReference type="NCBI Taxonomy" id="3110268"/>
    <lineage>
        <taxon>Bacteria</taxon>
        <taxon>Pseudomonadati</taxon>
        <taxon>Pseudomonadota</taxon>
        <taxon>Gammaproteobacteria</taxon>
        <taxon>Natronospirales</taxon>
        <taxon>Natronospiraceae</taxon>
        <taxon>Natronospira</taxon>
    </lineage>
</organism>
<feature type="domain" description="Carboxymuconolactone decarboxylase-like" evidence="1">
    <location>
        <begin position="63"/>
        <end position="115"/>
    </location>
</feature>
<dbReference type="Gene3D" id="1.20.1290.10">
    <property type="entry name" value="AhpD-like"/>
    <property type="match status" value="1"/>
</dbReference>
<dbReference type="InterPro" id="IPR029032">
    <property type="entry name" value="AhpD-like"/>
</dbReference>
<dbReference type="EMBL" id="JAYGII010000038">
    <property type="protein sequence ID" value="MEA5446532.1"/>
    <property type="molecule type" value="Genomic_DNA"/>
</dbReference>
<evidence type="ECO:0000259" key="1">
    <source>
        <dbReference type="Pfam" id="PF02627"/>
    </source>
</evidence>
<dbReference type="RefSeq" id="WP_346052835.1">
    <property type="nucleotide sequence ID" value="NZ_JAYGII010000038.1"/>
</dbReference>
<keyword evidence="3" id="KW-1185">Reference proteome</keyword>
<keyword evidence="2" id="KW-0560">Oxidoreductase</keyword>
<comment type="caution">
    <text evidence="2">The sequence shown here is derived from an EMBL/GenBank/DDBJ whole genome shotgun (WGS) entry which is preliminary data.</text>
</comment>